<evidence type="ECO:0000256" key="5">
    <source>
        <dbReference type="ARBA" id="ARBA00038359"/>
    </source>
</evidence>
<organism evidence="8 9">
    <name type="scientific">Botryotinia calthae</name>
    <dbReference type="NCBI Taxonomy" id="38488"/>
    <lineage>
        <taxon>Eukaryota</taxon>
        <taxon>Fungi</taxon>
        <taxon>Dikarya</taxon>
        <taxon>Ascomycota</taxon>
        <taxon>Pezizomycotina</taxon>
        <taxon>Leotiomycetes</taxon>
        <taxon>Helotiales</taxon>
        <taxon>Sclerotiniaceae</taxon>
        <taxon>Botryotinia</taxon>
    </lineage>
</organism>
<keyword evidence="4 6" id="KW-0472">Membrane</keyword>
<evidence type="ECO:0000256" key="4">
    <source>
        <dbReference type="ARBA" id="ARBA00023136"/>
    </source>
</evidence>
<name>A0A4Y8D9W0_9HELO</name>
<comment type="subcellular location">
    <subcellularLocation>
        <location evidence="1">Membrane</location>
        <topology evidence="1">Multi-pass membrane protein</topology>
    </subcellularLocation>
</comment>
<dbReference type="STRING" id="38488.A0A4Y8D9W0"/>
<keyword evidence="2 6" id="KW-0812">Transmembrane</keyword>
<feature type="transmembrane region" description="Helical" evidence="6">
    <location>
        <begin position="105"/>
        <end position="132"/>
    </location>
</feature>
<evidence type="ECO:0000313" key="9">
    <source>
        <dbReference type="Proteomes" id="UP000297299"/>
    </source>
</evidence>
<feature type="transmembrane region" description="Helical" evidence="6">
    <location>
        <begin position="25"/>
        <end position="47"/>
    </location>
</feature>
<dbReference type="PANTHER" id="PTHR33048">
    <property type="entry name" value="PTH11-LIKE INTEGRAL MEMBRANE PROTEIN (AFU_ORTHOLOGUE AFUA_5G11245)"/>
    <property type="match status" value="1"/>
</dbReference>
<dbReference type="EMBL" id="PHWZ01000066">
    <property type="protein sequence ID" value="TEY75041.1"/>
    <property type="molecule type" value="Genomic_DNA"/>
</dbReference>
<evidence type="ECO:0000256" key="2">
    <source>
        <dbReference type="ARBA" id="ARBA00022692"/>
    </source>
</evidence>
<feature type="transmembrane region" description="Helical" evidence="6">
    <location>
        <begin position="67"/>
        <end position="93"/>
    </location>
</feature>
<sequence length="271" mass="31006">MAESNAWQLYVAVYFMQRVMGWDDWLMIFSLALYTMFTSFVLTGLHYGTGRHEVDLEESDYLWAIRYWYFGEWTYVLTMTLIKTAISLFYLRIMITPWHRLAVKIIMWIVILFGFAYFWCVVIQCWPIPFIWDRYATTLVRSTGRCLPRGIVLGGTYLHSIISAGSDWTLALMPIIMLWNLQMPTGIRYLVGGIVACGAIASTATIIRIPTVSSILVTEDFLFKSTPLAVWSTVEPGISIFAASLATLRPLLRRIFPNHFKNAAVPSLPSL</sequence>
<proteinExistence type="inferred from homology"/>
<dbReference type="Proteomes" id="UP000297299">
    <property type="component" value="Unassembled WGS sequence"/>
</dbReference>
<feature type="transmembrane region" description="Helical" evidence="6">
    <location>
        <begin position="229"/>
        <end position="252"/>
    </location>
</feature>
<dbReference type="GO" id="GO:0016020">
    <property type="term" value="C:membrane"/>
    <property type="evidence" value="ECO:0007669"/>
    <property type="project" value="UniProtKB-SubCell"/>
</dbReference>
<accession>A0A4Y8D9W0</accession>
<evidence type="ECO:0000313" key="8">
    <source>
        <dbReference type="EMBL" id="TEY75041.1"/>
    </source>
</evidence>
<feature type="transmembrane region" description="Helical" evidence="6">
    <location>
        <begin position="189"/>
        <end position="209"/>
    </location>
</feature>
<evidence type="ECO:0000259" key="7">
    <source>
        <dbReference type="Pfam" id="PF20684"/>
    </source>
</evidence>
<keyword evidence="3 6" id="KW-1133">Transmembrane helix</keyword>
<dbReference type="Pfam" id="PF20684">
    <property type="entry name" value="Fung_rhodopsin"/>
    <property type="match status" value="1"/>
</dbReference>
<dbReference type="AlphaFoldDB" id="A0A4Y8D9W0"/>
<reference evidence="8 9" key="1">
    <citation type="submission" date="2017-11" db="EMBL/GenBank/DDBJ databases">
        <title>Comparative genomics of Botrytis spp.</title>
        <authorList>
            <person name="Valero-Jimenez C.A."/>
            <person name="Tapia P."/>
            <person name="Veloso J."/>
            <person name="Silva-Moreno E."/>
            <person name="Staats M."/>
            <person name="Valdes J.H."/>
            <person name="Van Kan J.A.L."/>
        </authorList>
    </citation>
    <scope>NUCLEOTIDE SEQUENCE [LARGE SCALE GENOMIC DNA]</scope>
    <source>
        <strain evidence="8 9">MUCL2830</strain>
    </source>
</reference>
<dbReference type="OrthoDB" id="3923077at2759"/>
<evidence type="ECO:0000256" key="6">
    <source>
        <dbReference type="SAM" id="Phobius"/>
    </source>
</evidence>
<comment type="similarity">
    <text evidence="5">Belongs to the SAT4 family.</text>
</comment>
<feature type="transmembrane region" description="Helical" evidence="6">
    <location>
        <begin position="157"/>
        <end position="177"/>
    </location>
</feature>
<dbReference type="InterPro" id="IPR049326">
    <property type="entry name" value="Rhodopsin_dom_fungi"/>
</dbReference>
<gene>
    <name evidence="8" type="ORF">BOTCAL_0066g00180</name>
</gene>
<keyword evidence="9" id="KW-1185">Reference proteome</keyword>
<protein>
    <recommendedName>
        <fullName evidence="7">Rhodopsin domain-containing protein</fullName>
    </recommendedName>
</protein>
<dbReference type="InterPro" id="IPR052337">
    <property type="entry name" value="SAT4-like"/>
</dbReference>
<comment type="caution">
    <text evidence="8">The sequence shown here is derived from an EMBL/GenBank/DDBJ whole genome shotgun (WGS) entry which is preliminary data.</text>
</comment>
<dbReference type="PANTHER" id="PTHR33048:SF96">
    <property type="entry name" value="INTEGRAL MEMBRANE PROTEIN"/>
    <property type="match status" value="1"/>
</dbReference>
<evidence type="ECO:0000256" key="1">
    <source>
        <dbReference type="ARBA" id="ARBA00004141"/>
    </source>
</evidence>
<evidence type="ECO:0000256" key="3">
    <source>
        <dbReference type="ARBA" id="ARBA00022989"/>
    </source>
</evidence>
<feature type="domain" description="Rhodopsin" evidence="7">
    <location>
        <begin position="12"/>
        <end position="254"/>
    </location>
</feature>